<dbReference type="InterPro" id="IPR036465">
    <property type="entry name" value="vWFA_dom_sf"/>
</dbReference>
<dbReference type="InterPro" id="IPR010734">
    <property type="entry name" value="Copine_C"/>
</dbReference>
<feature type="region of interest" description="Disordered" evidence="1">
    <location>
        <begin position="112"/>
        <end position="135"/>
    </location>
</feature>
<feature type="compositionally biased region" description="Polar residues" evidence="1">
    <location>
        <begin position="485"/>
        <end position="509"/>
    </location>
</feature>
<dbReference type="InterPro" id="IPR002035">
    <property type="entry name" value="VWF_A"/>
</dbReference>
<sequence length="509" mass="56790">MAEVRLGKQSNNSIVQDRLKSFSCDTKTLCAISNILSWNYFFIGGVVHSSHDARWLRLAFGSEQFDDTNEAKPMTFWSCVLYVIANVTGLLLYWFYQRQSAQRARQEELGRVENTSFPHGSGSDYNISSGSNKGSPTASGYNYNFYTNYNYQQRVQQKRSASQSSLLSILGLAQSGSRTFYSFEDRFCNFEDVARACRKAGLETCGLIVGVDFSASNEWQGRKTFSGQNLHKVVAGKILNPYQKVISIIGRTLESFDEDNLIPAFGFGDTQTTSQSVFSFKQEIEAVEEREKTGLKIEDLDEEGGVSDKSGRDVPCKGFTEVLERYGDIANKITLGLPTNFAPIINKAVSIVRELKKYHILIVIADGQVTEHSSTVQAIVDASLYPLSIVMVGVGDGPWATMEQFDNSLPQRCFDNFQFVNFHAVTERCRKSPEASFALQAMMEIPDQYKTIKSLGYLERRPSSSHGNEVDAHATISGTRDVENVTANNGNLNLQARQRSSSVCSKRHL</sequence>
<dbReference type="PANTHER" id="PTHR45751:SF53">
    <property type="entry name" value="VWFA DOMAIN-CONTAINING PROTEIN"/>
    <property type="match status" value="1"/>
</dbReference>
<evidence type="ECO:0000256" key="1">
    <source>
        <dbReference type="SAM" id="MobiDB-lite"/>
    </source>
</evidence>
<evidence type="ECO:0000256" key="2">
    <source>
        <dbReference type="SAM" id="Phobius"/>
    </source>
</evidence>
<feature type="compositionally biased region" description="Polar residues" evidence="1">
    <location>
        <begin position="113"/>
        <end position="135"/>
    </location>
</feature>
<dbReference type="Proteomes" id="UP000762676">
    <property type="component" value="Unassembled WGS sequence"/>
</dbReference>
<organism evidence="4 5">
    <name type="scientific">Elysia marginata</name>
    <dbReference type="NCBI Taxonomy" id="1093978"/>
    <lineage>
        <taxon>Eukaryota</taxon>
        <taxon>Metazoa</taxon>
        <taxon>Spiralia</taxon>
        <taxon>Lophotrochozoa</taxon>
        <taxon>Mollusca</taxon>
        <taxon>Gastropoda</taxon>
        <taxon>Heterobranchia</taxon>
        <taxon>Euthyneura</taxon>
        <taxon>Panpulmonata</taxon>
        <taxon>Sacoglossa</taxon>
        <taxon>Placobranchoidea</taxon>
        <taxon>Plakobranchidae</taxon>
        <taxon>Elysia</taxon>
    </lineage>
</organism>
<feature type="region of interest" description="Disordered" evidence="1">
    <location>
        <begin position="460"/>
        <end position="509"/>
    </location>
</feature>
<name>A0AAV4HZI9_9GAST</name>
<evidence type="ECO:0000313" key="4">
    <source>
        <dbReference type="EMBL" id="GFS03195.1"/>
    </source>
</evidence>
<comment type="caution">
    <text evidence="4">The sequence shown here is derived from an EMBL/GenBank/DDBJ whole genome shotgun (WGS) entry which is preliminary data.</text>
</comment>
<dbReference type="Pfam" id="PF07002">
    <property type="entry name" value="Copine"/>
    <property type="match status" value="2"/>
</dbReference>
<dbReference type="GO" id="GO:0016567">
    <property type="term" value="P:protein ubiquitination"/>
    <property type="evidence" value="ECO:0007669"/>
    <property type="project" value="TreeGrafter"/>
</dbReference>
<accession>A0AAV4HZI9</accession>
<evidence type="ECO:0000259" key="3">
    <source>
        <dbReference type="SMART" id="SM00327"/>
    </source>
</evidence>
<feature type="compositionally biased region" description="Basic and acidic residues" evidence="1">
    <location>
        <begin position="460"/>
        <end position="472"/>
    </location>
</feature>
<keyword evidence="2" id="KW-1133">Transmembrane helix</keyword>
<proteinExistence type="predicted"/>
<reference evidence="4 5" key="1">
    <citation type="journal article" date="2021" name="Elife">
        <title>Chloroplast acquisition without the gene transfer in kleptoplastic sea slugs, Plakobranchus ocellatus.</title>
        <authorList>
            <person name="Maeda T."/>
            <person name="Takahashi S."/>
            <person name="Yoshida T."/>
            <person name="Shimamura S."/>
            <person name="Takaki Y."/>
            <person name="Nagai Y."/>
            <person name="Toyoda A."/>
            <person name="Suzuki Y."/>
            <person name="Arimoto A."/>
            <person name="Ishii H."/>
            <person name="Satoh N."/>
            <person name="Nishiyama T."/>
            <person name="Hasebe M."/>
            <person name="Maruyama T."/>
            <person name="Minagawa J."/>
            <person name="Obokata J."/>
            <person name="Shigenobu S."/>
        </authorList>
    </citation>
    <scope>NUCLEOTIDE SEQUENCE [LARGE SCALE GENOMIC DNA]</scope>
</reference>
<protein>
    <submittedName>
        <fullName evidence="4">Teneurin-1</fullName>
    </submittedName>
</protein>
<dbReference type="SMART" id="SM00327">
    <property type="entry name" value="VWA"/>
    <property type="match status" value="1"/>
</dbReference>
<evidence type="ECO:0000313" key="5">
    <source>
        <dbReference type="Proteomes" id="UP000762676"/>
    </source>
</evidence>
<keyword evidence="2" id="KW-0472">Membrane</keyword>
<keyword evidence="2" id="KW-0812">Transmembrane</keyword>
<dbReference type="InterPro" id="IPR052079">
    <property type="entry name" value="E3_ligase/Copine_domain"/>
</dbReference>
<dbReference type="AlphaFoldDB" id="A0AAV4HZI9"/>
<keyword evidence="5" id="KW-1185">Reference proteome</keyword>
<gene>
    <name evidence="4" type="ORF">ElyMa_004626200</name>
</gene>
<dbReference type="GO" id="GO:0005634">
    <property type="term" value="C:nucleus"/>
    <property type="evidence" value="ECO:0007669"/>
    <property type="project" value="TreeGrafter"/>
</dbReference>
<dbReference type="EMBL" id="BMAT01009279">
    <property type="protein sequence ID" value="GFS03195.1"/>
    <property type="molecule type" value="Genomic_DNA"/>
</dbReference>
<feature type="domain" description="VWFA" evidence="3">
    <location>
        <begin position="204"/>
        <end position="429"/>
    </location>
</feature>
<feature type="transmembrane region" description="Helical" evidence="2">
    <location>
        <begin position="74"/>
        <end position="96"/>
    </location>
</feature>
<dbReference type="GO" id="GO:0004842">
    <property type="term" value="F:ubiquitin-protein transferase activity"/>
    <property type="evidence" value="ECO:0007669"/>
    <property type="project" value="TreeGrafter"/>
</dbReference>
<dbReference type="SUPFAM" id="SSF53300">
    <property type="entry name" value="vWA-like"/>
    <property type="match status" value="1"/>
</dbReference>
<dbReference type="PANTHER" id="PTHR45751">
    <property type="entry name" value="COPINE FAMILY PROTEIN 1"/>
    <property type="match status" value="1"/>
</dbReference>